<dbReference type="Pfam" id="PF14759">
    <property type="entry name" value="Reductase_C"/>
    <property type="match status" value="1"/>
</dbReference>
<dbReference type="GO" id="GO:0005737">
    <property type="term" value="C:cytoplasm"/>
    <property type="evidence" value="ECO:0007669"/>
    <property type="project" value="TreeGrafter"/>
</dbReference>
<dbReference type="InterPro" id="IPR023753">
    <property type="entry name" value="FAD/NAD-binding_dom"/>
</dbReference>
<dbReference type="InterPro" id="IPR036188">
    <property type="entry name" value="FAD/NAD-bd_sf"/>
</dbReference>
<evidence type="ECO:0000256" key="1">
    <source>
        <dbReference type="ARBA" id="ARBA00001974"/>
    </source>
</evidence>
<dbReference type="PRINTS" id="PR00368">
    <property type="entry name" value="FADPNR"/>
</dbReference>
<feature type="domain" description="FAD/NAD(P)-binding" evidence="5">
    <location>
        <begin position="8"/>
        <end position="308"/>
    </location>
</feature>
<dbReference type="RefSeq" id="WP_276214819.1">
    <property type="nucleotide sequence ID" value="NZ_JARJLR010000246.1"/>
</dbReference>
<keyword evidence="3" id="KW-0274">FAD</keyword>
<dbReference type="InterPro" id="IPR050446">
    <property type="entry name" value="FAD-oxidoreductase/Apoptosis"/>
</dbReference>
<evidence type="ECO:0000256" key="2">
    <source>
        <dbReference type="ARBA" id="ARBA00022630"/>
    </source>
</evidence>
<dbReference type="AlphaFoldDB" id="A0AAW6P7B8"/>
<gene>
    <name evidence="7" type="ORF">P3W55_14730</name>
</gene>
<feature type="domain" description="Reductase C-terminal" evidence="6">
    <location>
        <begin position="327"/>
        <end position="410"/>
    </location>
</feature>
<reference evidence="7" key="1">
    <citation type="submission" date="2023-03" db="EMBL/GenBank/DDBJ databases">
        <title>Draft assemblies of triclosan tolerant bacteria isolated from returned activated sludge.</title>
        <authorList>
            <person name="Van Hamelsveld S."/>
        </authorList>
    </citation>
    <scope>NUCLEOTIDE SEQUENCE</scope>
    <source>
        <strain evidence="7">GW210015_S63</strain>
    </source>
</reference>
<dbReference type="Gene3D" id="3.30.390.30">
    <property type="match status" value="1"/>
</dbReference>
<organism evidence="7 8">
    <name type="scientific">Pseudomonas citronellolis</name>
    <dbReference type="NCBI Taxonomy" id="53408"/>
    <lineage>
        <taxon>Bacteria</taxon>
        <taxon>Pseudomonadati</taxon>
        <taxon>Pseudomonadota</taxon>
        <taxon>Gammaproteobacteria</taxon>
        <taxon>Pseudomonadales</taxon>
        <taxon>Pseudomonadaceae</taxon>
        <taxon>Pseudomonas</taxon>
    </lineage>
</organism>
<dbReference type="SUPFAM" id="SSF51905">
    <property type="entry name" value="FAD/NAD(P)-binding domain"/>
    <property type="match status" value="2"/>
</dbReference>
<dbReference type="PANTHER" id="PTHR43557">
    <property type="entry name" value="APOPTOSIS-INDUCING FACTOR 1"/>
    <property type="match status" value="1"/>
</dbReference>
<accession>A0AAW6P7B8</accession>
<evidence type="ECO:0000256" key="3">
    <source>
        <dbReference type="ARBA" id="ARBA00022827"/>
    </source>
</evidence>
<dbReference type="InterPro" id="IPR028202">
    <property type="entry name" value="Reductase_C"/>
</dbReference>
<comment type="cofactor">
    <cofactor evidence="1">
        <name>FAD</name>
        <dbReference type="ChEBI" id="CHEBI:57692"/>
    </cofactor>
</comment>
<dbReference type="Pfam" id="PF07992">
    <property type="entry name" value="Pyr_redox_2"/>
    <property type="match status" value="1"/>
</dbReference>
<evidence type="ECO:0000256" key="4">
    <source>
        <dbReference type="ARBA" id="ARBA00023002"/>
    </source>
</evidence>
<dbReference type="SUPFAM" id="SSF55424">
    <property type="entry name" value="FAD/NAD-linked reductases, dimerisation (C-terminal) domain"/>
    <property type="match status" value="1"/>
</dbReference>
<dbReference type="Proteomes" id="UP001220662">
    <property type="component" value="Unassembled WGS sequence"/>
</dbReference>
<evidence type="ECO:0000313" key="7">
    <source>
        <dbReference type="EMBL" id="MDF3842964.1"/>
    </source>
</evidence>
<evidence type="ECO:0000259" key="5">
    <source>
        <dbReference type="Pfam" id="PF07992"/>
    </source>
</evidence>
<dbReference type="PRINTS" id="PR00411">
    <property type="entry name" value="PNDRDTASEI"/>
</dbReference>
<keyword evidence="2" id="KW-0285">Flavoprotein</keyword>
<evidence type="ECO:0000259" key="6">
    <source>
        <dbReference type="Pfam" id="PF14759"/>
    </source>
</evidence>
<evidence type="ECO:0000313" key="8">
    <source>
        <dbReference type="Proteomes" id="UP001220662"/>
    </source>
</evidence>
<protein>
    <submittedName>
        <fullName evidence="7">FAD-dependent oxidoreductase</fullName>
    </submittedName>
</protein>
<dbReference type="PANTHER" id="PTHR43557:SF2">
    <property type="entry name" value="RIESKE DOMAIN-CONTAINING PROTEIN-RELATED"/>
    <property type="match status" value="1"/>
</dbReference>
<keyword evidence="4" id="KW-0560">Oxidoreductase</keyword>
<dbReference type="InterPro" id="IPR016156">
    <property type="entry name" value="FAD/NAD-linked_Rdtase_dimer_sf"/>
</dbReference>
<dbReference type="EMBL" id="JARJLR010000246">
    <property type="protein sequence ID" value="MDF3842964.1"/>
    <property type="molecule type" value="Genomic_DNA"/>
</dbReference>
<dbReference type="GO" id="GO:0016651">
    <property type="term" value="F:oxidoreductase activity, acting on NAD(P)H"/>
    <property type="evidence" value="ECO:0007669"/>
    <property type="project" value="TreeGrafter"/>
</dbReference>
<proteinExistence type="predicted"/>
<sequence>MQCDDQADVVIVGAGQAAAELALALRSEGFAGTVLVIGDESSLPYQRPPLSKTYLSGKVSQEALLVRPQAAYERENVRFLLDSLVVSIDRLGKRLSLADGRRVAYQQLALATGGRARRLSVPGSDLRRIHSIRSLTDVDALRNEFRASRRLVIVGGGYVGLEVAAVAIEVGLQVTVLESAPRVLARVTAPAVSAFYEALHREHGVEILTGVEVQGFEAGECPVHVGAVLCKDGRRIPADLVIVGVGLEPNVGLAQEAGLATDNGILINEYGCTSDPDIVALGDCANHPCAFYGRRMRLESVPSAIEQARTAAATLCAKRKKAETLPWFWSDQYGLKLQMAGLAQGYERMVLRGSFSARSFAAFYLVGDRLIAADVVGRPADFMQAKRLISERVPVSDVQLLDEFLPLKGILVPA</sequence>
<dbReference type="Gene3D" id="3.50.50.60">
    <property type="entry name" value="FAD/NAD(P)-binding domain"/>
    <property type="match status" value="2"/>
</dbReference>
<name>A0AAW6P7B8_9PSED</name>
<comment type="caution">
    <text evidence="7">The sequence shown here is derived from an EMBL/GenBank/DDBJ whole genome shotgun (WGS) entry which is preliminary data.</text>
</comment>